<dbReference type="Pfam" id="PF00651">
    <property type="entry name" value="BTB"/>
    <property type="match status" value="1"/>
</dbReference>
<keyword evidence="2" id="KW-0175">Coiled coil</keyword>
<comment type="pathway">
    <text evidence="1">Protein modification; protein ubiquitination.</text>
</comment>
<sequence length="630" mass="66288">MASARADAEREGADTPNGTRDGDAAGGENGPALPFPACSGSLLTHLQKKGWEEGAFSDVTVVAFGCEYALHRLVLCRAPYFDAVLGERWQQKPADGADGAALRVELNIDDPNVDADAVKAALGYLYGVQPSLEPTAALPLLAAAAFLGLEKLCARCTESIVSDVSEDTVVGYVHFAEENHYGEHGENVRQACWGYLCRGASVELRALLPSLPLQTLVRLLASDELWVPSEHDRYELVLEVLRQRRANLAETLQAHSESAGAPSEVGDELRGAEEKELEAARQLLGEKSGAVAFSHMTHDQLLGVRIEVDEEGLPHDAVSDGLWEQTALRSRVEACAAQGYEKDRPNVQASEASASADAAAEALSKLRVAGGDGDAAGNDTDGGSGGLPRPASPRSGGSGDGTGGDRPKMVKSPSGGLGRSLSAMPSGSTLGGVPRGAAPRPLSAFPPFRFSVEFSNVRSVTNGQSQHSEEVFYAGSLWKVSVQAFNDEDPHSRRTLGLFLHRRCPVESAPAQGSPGGGHAHGQGHGHGRGGRAVGGASSSGGASAAAGGQMPVPYVDTRERVYARYQLICPAAGSLMVLGSIQPDSKETHLPKAPKGWGWRTALLFEELEQFLFLTPEGTLRVVAVVQLC</sequence>
<dbReference type="InterPro" id="IPR011333">
    <property type="entry name" value="SKP1/BTB/POZ_sf"/>
</dbReference>
<evidence type="ECO:0000256" key="2">
    <source>
        <dbReference type="SAM" id="Coils"/>
    </source>
</evidence>
<reference evidence="5" key="1">
    <citation type="submission" date="2021-01" db="EMBL/GenBank/DDBJ databases">
        <authorList>
            <person name="Corre E."/>
            <person name="Pelletier E."/>
            <person name="Niang G."/>
            <person name="Scheremetjew M."/>
            <person name="Finn R."/>
            <person name="Kale V."/>
            <person name="Holt S."/>
            <person name="Cochrane G."/>
            <person name="Meng A."/>
            <person name="Brown T."/>
            <person name="Cohen L."/>
        </authorList>
    </citation>
    <scope>NUCLEOTIDE SEQUENCE</scope>
    <source>
        <strain evidence="5">CCMP1413</strain>
    </source>
</reference>
<feature type="coiled-coil region" evidence="2">
    <location>
        <begin position="231"/>
        <end position="258"/>
    </location>
</feature>
<dbReference type="PROSITE" id="PS50097">
    <property type="entry name" value="BTB"/>
    <property type="match status" value="1"/>
</dbReference>
<evidence type="ECO:0000256" key="3">
    <source>
        <dbReference type="SAM" id="MobiDB-lite"/>
    </source>
</evidence>
<feature type="domain" description="BTB" evidence="4">
    <location>
        <begin position="57"/>
        <end position="134"/>
    </location>
</feature>
<evidence type="ECO:0000313" key="5">
    <source>
        <dbReference type="EMBL" id="CAD8243951.1"/>
    </source>
</evidence>
<organism evidence="5">
    <name type="scientific">Prasinoderma coloniale</name>
    <dbReference type="NCBI Taxonomy" id="156133"/>
    <lineage>
        <taxon>Eukaryota</taxon>
        <taxon>Viridiplantae</taxon>
        <taxon>Prasinodermophyta</taxon>
        <taxon>Prasinodermophyceae</taxon>
        <taxon>Prasinodermales</taxon>
        <taxon>Prasinodermaceae</taxon>
        <taxon>Prasinoderma</taxon>
    </lineage>
</organism>
<feature type="compositionally biased region" description="Gly residues" evidence="3">
    <location>
        <begin position="370"/>
        <end position="386"/>
    </location>
</feature>
<dbReference type="InterPro" id="IPR000210">
    <property type="entry name" value="BTB/POZ_dom"/>
</dbReference>
<dbReference type="SUPFAM" id="SSF54695">
    <property type="entry name" value="POZ domain"/>
    <property type="match status" value="1"/>
</dbReference>
<feature type="compositionally biased region" description="Basic and acidic residues" evidence="3">
    <location>
        <begin position="1"/>
        <end position="13"/>
    </location>
</feature>
<dbReference type="SMART" id="SM00225">
    <property type="entry name" value="BTB"/>
    <property type="match status" value="1"/>
</dbReference>
<proteinExistence type="predicted"/>
<evidence type="ECO:0000259" key="4">
    <source>
        <dbReference type="PROSITE" id="PS50097"/>
    </source>
</evidence>
<dbReference type="Gene3D" id="3.30.710.10">
    <property type="entry name" value="Potassium Channel Kv1.1, Chain A"/>
    <property type="match status" value="1"/>
</dbReference>
<protein>
    <recommendedName>
        <fullName evidence="4">BTB domain-containing protein</fullName>
    </recommendedName>
</protein>
<dbReference type="EMBL" id="HBDZ01011007">
    <property type="protein sequence ID" value="CAD8243951.1"/>
    <property type="molecule type" value="Transcribed_RNA"/>
</dbReference>
<feature type="region of interest" description="Disordered" evidence="3">
    <location>
        <begin position="370"/>
        <end position="438"/>
    </location>
</feature>
<feature type="region of interest" description="Disordered" evidence="3">
    <location>
        <begin position="1"/>
        <end position="31"/>
    </location>
</feature>
<feature type="region of interest" description="Disordered" evidence="3">
    <location>
        <begin position="508"/>
        <end position="551"/>
    </location>
</feature>
<name>A0A7R9Y3G9_9VIRI</name>
<gene>
    <name evidence="5" type="ORF">PCOL08062_LOCUS8386</name>
</gene>
<dbReference type="PANTHER" id="PTHR47369">
    <property type="entry name" value="BTB/POZ DOMAIN-CONTAINING PROTEIN"/>
    <property type="match status" value="1"/>
</dbReference>
<dbReference type="AlphaFoldDB" id="A0A7R9Y3G9"/>
<feature type="compositionally biased region" description="Low complexity" evidence="3">
    <location>
        <begin position="535"/>
        <end position="549"/>
    </location>
</feature>
<accession>A0A7R9Y3G9</accession>
<evidence type="ECO:0000256" key="1">
    <source>
        <dbReference type="ARBA" id="ARBA00004906"/>
    </source>
</evidence>
<dbReference type="PANTHER" id="PTHR47369:SF1">
    <property type="entry name" value="BTB_POZ DOMAIN-CONTAINING PROTEIN"/>
    <property type="match status" value="1"/>
</dbReference>